<protein>
    <recommendedName>
        <fullName evidence="3">DUF1828 domain-containing protein</fullName>
    </recommendedName>
</protein>
<comment type="caution">
    <text evidence="1">The sequence shown here is derived from an EMBL/GenBank/DDBJ whole genome shotgun (WGS) entry which is preliminary data.</text>
</comment>
<dbReference type="EMBL" id="JAOZFC020000001">
    <property type="protein sequence ID" value="MDF9298782.1"/>
    <property type="molecule type" value="Genomic_DNA"/>
</dbReference>
<dbReference type="Proteomes" id="UP001146336">
    <property type="component" value="Unassembled WGS sequence"/>
</dbReference>
<sequence length="145" mass="16667">MDYEEIELELFPCEHIEQIELDIFGDVLATHRGIWARKVLEDGLGEYDIVLLPREVEVFDSDLVVDKHDNIFAIERSIRKTYFAVSRQDYIDALNRHGAQFVKPLGTTLQELMQDKLHSLVTTVNNAYDYEHEDGIENGGLNNAS</sequence>
<accession>A0ABT6D0J9</accession>
<keyword evidence="2" id="KW-1185">Reference proteome</keyword>
<proteinExistence type="predicted"/>
<reference evidence="1" key="1">
    <citation type="submission" date="2023-03" db="EMBL/GenBank/DDBJ databases">
        <title>Comparative genomics of Weissella fermenti BK2, and weissella type species.</title>
        <authorList>
            <person name="Lee J.K."/>
            <person name="Baek J.H."/>
            <person name="Kim J.M."/>
            <person name="Choi D.G."/>
            <person name="Jeon C.O."/>
        </authorList>
    </citation>
    <scope>NUCLEOTIDE SEQUENCE</scope>
    <source>
        <strain evidence="1">BK2</strain>
    </source>
</reference>
<organism evidence="1 2">
    <name type="scientific">Weissella fermenti</name>
    <dbReference type="NCBI Taxonomy" id="2987699"/>
    <lineage>
        <taxon>Bacteria</taxon>
        <taxon>Bacillati</taxon>
        <taxon>Bacillota</taxon>
        <taxon>Bacilli</taxon>
        <taxon>Lactobacillales</taxon>
        <taxon>Lactobacillaceae</taxon>
        <taxon>Weissella</taxon>
    </lineage>
</organism>
<name>A0ABT6D0J9_9LACO</name>
<evidence type="ECO:0000313" key="2">
    <source>
        <dbReference type="Proteomes" id="UP001146336"/>
    </source>
</evidence>
<gene>
    <name evidence="1" type="ORF">OIT47_000330</name>
</gene>
<dbReference type="RefSeq" id="WP_199404885.1">
    <property type="nucleotide sequence ID" value="NZ_JAOZFC020000001.1"/>
</dbReference>
<evidence type="ECO:0008006" key="3">
    <source>
        <dbReference type="Google" id="ProtNLM"/>
    </source>
</evidence>
<evidence type="ECO:0000313" key="1">
    <source>
        <dbReference type="EMBL" id="MDF9298782.1"/>
    </source>
</evidence>